<reference evidence="2 3" key="1">
    <citation type="submission" date="2024-09" db="EMBL/GenBank/DDBJ databases">
        <authorList>
            <person name="Sun Q."/>
            <person name="Mori K."/>
        </authorList>
    </citation>
    <scope>NUCLEOTIDE SEQUENCE [LARGE SCALE GENOMIC DNA]</scope>
    <source>
        <strain evidence="2 3">JCM 3028</strain>
    </source>
</reference>
<evidence type="ECO:0000259" key="1">
    <source>
        <dbReference type="Pfam" id="PF00296"/>
    </source>
</evidence>
<evidence type="ECO:0000313" key="2">
    <source>
        <dbReference type="EMBL" id="MFB9680433.1"/>
    </source>
</evidence>
<comment type="caution">
    <text evidence="2">The sequence shown here is derived from an EMBL/GenBank/DDBJ whole genome shotgun (WGS) entry which is preliminary data.</text>
</comment>
<gene>
    <name evidence="2" type="ORF">ACFFRH_33575</name>
</gene>
<keyword evidence="3" id="KW-1185">Reference proteome</keyword>
<accession>A0ABV5TS75</accession>
<dbReference type="Proteomes" id="UP001589610">
    <property type="component" value="Unassembled WGS sequence"/>
</dbReference>
<organism evidence="2 3">
    <name type="scientific">Streptosporangium vulgare</name>
    <dbReference type="NCBI Taxonomy" id="46190"/>
    <lineage>
        <taxon>Bacteria</taxon>
        <taxon>Bacillati</taxon>
        <taxon>Actinomycetota</taxon>
        <taxon>Actinomycetes</taxon>
        <taxon>Streptosporangiales</taxon>
        <taxon>Streptosporangiaceae</taxon>
        <taxon>Streptosporangium</taxon>
    </lineage>
</organism>
<sequence length="147" mass="15980">MRACWGPDPVEHHGRYYDIPASMVGPKPFGETIPLFVGALTRHTIERAARINDGFVTVALDWDETLTRIRWYRDAGGTGTVVVNTIQALPGTPITPATFTDAVLTDLDRAAKAGADEMHLTLNLKPVAPDDQVEFLEALADKLGLPS</sequence>
<dbReference type="RefSeq" id="WP_344747507.1">
    <property type="nucleotide sequence ID" value="NZ_BAAAWW010000130.1"/>
</dbReference>
<name>A0ABV5TS75_9ACTN</name>
<protein>
    <submittedName>
        <fullName evidence="2">LLM class flavin-dependent oxidoreductase</fullName>
    </submittedName>
</protein>
<dbReference type="SUPFAM" id="SSF51679">
    <property type="entry name" value="Bacterial luciferase-like"/>
    <property type="match status" value="1"/>
</dbReference>
<dbReference type="Pfam" id="PF00296">
    <property type="entry name" value="Bac_luciferase"/>
    <property type="match status" value="1"/>
</dbReference>
<evidence type="ECO:0000313" key="3">
    <source>
        <dbReference type="Proteomes" id="UP001589610"/>
    </source>
</evidence>
<dbReference type="Gene3D" id="3.20.20.30">
    <property type="entry name" value="Luciferase-like domain"/>
    <property type="match status" value="1"/>
</dbReference>
<feature type="domain" description="Luciferase-like" evidence="1">
    <location>
        <begin position="1"/>
        <end position="74"/>
    </location>
</feature>
<dbReference type="InterPro" id="IPR036661">
    <property type="entry name" value="Luciferase-like_sf"/>
</dbReference>
<dbReference type="EMBL" id="JBHMBS010000023">
    <property type="protein sequence ID" value="MFB9680433.1"/>
    <property type="molecule type" value="Genomic_DNA"/>
</dbReference>
<proteinExistence type="predicted"/>
<dbReference type="InterPro" id="IPR011251">
    <property type="entry name" value="Luciferase-like_dom"/>
</dbReference>